<gene>
    <name evidence="1" type="ORF">SAMN05192581_101474</name>
</gene>
<name>A0A1G6G4K4_BACOV</name>
<sequence>MKLEQLKNIIQSSHISFLFGSGLSQPYLSTLGSIENLLTESADIDDKNIRTLVQLSLYVKYLKGVMFPCLEEFTRESPLCDKVISNYECFLKNWNEIIARRKDTLLDKQVNIFTTNIDNFVEISAESQGIEFNDGFKGHQTPVYREDSFSNIVSKVSPLYQNSALIPIFNFMKIHGSINWIQGKDNNVNYDSTLQQLRNLKALCDSLNSTAIFSSFSEKTPLCEIVEFAKDYLELDVVDPNVDQFISEYNKLIMINPRKTKFRESVIDLHFYELMRLYSNNLECASTLLMAAGFSFADEHIAKITVRAANSNPTLLVLIFAYNQEAGDAISNNISKAGPVNNNNIKILTPERFKLCQDQEFANENLNGLAAFDFESINKYVFDNILKLINK</sequence>
<dbReference type="AlphaFoldDB" id="A0A1G6G4K4"/>
<organism evidence="1 2">
    <name type="scientific">Bacteroides ovatus</name>
    <dbReference type="NCBI Taxonomy" id="28116"/>
    <lineage>
        <taxon>Bacteria</taxon>
        <taxon>Pseudomonadati</taxon>
        <taxon>Bacteroidota</taxon>
        <taxon>Bacteroidia</taxon>
        <taxon>Bacteroidales</taxon>
        <taxon>Bacteroidaceae</taxon>
        <taxon>Bacteroides</taxon>
    </lineage>
</organism>
<dbReference type="RefSeq" id="WP_046151572.1">
    <property type="nucleotide sequence ID" value="NZ_FMYE01000014.1"/>
</dbReference>
<accession>A0A1G6G4K4</accession>
<dbReference type="InterPro" id="IPR029035">
    <property type="entry name" value="DHS-like_NAD/FAD-binding_dom"/>
</dbReference>
<dbReference type="Proteomes" id="UP000183670">
    <property type="component" value="Unassembled WGS sequence"/>
</dbReference>
<proteinExistence type="predicted"/>
<dbReference type="SUPFAM" id="SSF52467">
    <property type="entry name" value="DHS-like NAD/FAD-binding domain"/>
    <property type="match status" value="1"/>
</dbReference>
<evidence type="ECO:0000313" key="1">
    <source>
        <dbReference type="EMBL" id="SDB76910.1"/>
    </source>
</evidence>
<evidence type="ECO:0000313" key="2">
    <source>
        <dbReference type="Proteomes" id="UP000183670"/>
    </source>
</evidence>
<protein>
    <submittedName>
        <fullName evidence="1">SIR2-like domain-containing protein</fullName>
    </submittedName>
</protein>
<reference evidence="1 2" key="1">
    <citation type="submission" date="2016-10" db="EMBL/GenBank/DDBJ databases">
        <authorList>
            <person name="de Groot N.N."/>
        </authorList>
    </citation>
    <scope>NUCLEOTIDE SEQUENCE [LARGE SCALE GENOMIC DNA]</scope>
    <source>
        <strain evidence="1 2">NLAE-zl-C500</strain>
    </source>
</reference>
<dbReference type="EMBL" id="FMYE01000014">
    <property type="protein sequence ID" value="SDB76910.1"/>
    <property type="molecule type" value="Genomic_DNA"/>
</dbReference>